<evidence type="ECO:0000259" key="1">
    <source>
        <dbReference type="Pfam" id="PF01464"/>
    </source>
</evidence>
<dbReference type="Pfam" id="PF01464">
    <property type="entry name" value="SLT"/>
    <property type="match status" value="1"/>
</dbReference>
<organism evidence="2 3">
    <name type="scientific">Anaeromassilibacillus senegalensis</name>
    <dbReference type="NCBI Taxonomy" id="1673717"/>
    <lineage>
        <taxon>Bacteria</taxon>
        <taxon>Bacillati</taxon>
        <taxon>Bacillota</taxon>
        <taxon>Clostridia</taxon>
        <taxon>Eubacteriales</taxon>
        <taxon>Acutalibacteraceae</taxon>
        <taxon>Anaeromassilibacillus</taxon>
    </lineage>
</organism>
<feature type="domain" description="Transglycosylase SLT" evidence="1">
    <location>
        <begin position="42"/>
        <end position="150"/>
    </location>
</feature>
<protein>
    <submittedName>
        <fullName evidence="2">Lytic transglycosylase domain-containing protein</fullName>
    </submittedName>
</protein>
<name>A0ABS9MJS4_9FIRM</name>
<dbReference type="RefSeq" id="WP_237966851.1">
    <property type="nucleotide sequence ID" value="NZ_JAKNHQ010000010.1"/>
</dbReference>
<sequence>MRRSVKTILLLIVLVVIGAAVLRLGHDYFMRTAYPLGYREIVEEEARAQGVDPALVYAVMKAESNFDPDATSHAGARGLMQITPDTFDWLQTKLREGVSYTADDLYTPRVNIRYGCKFLQILQDEYTEQVTALSAYNAGMGTVNRWLRDPSISEDGVELNRIPYPETERYVSAVLRNYQTYRELYEFDEIGGTFHG</sequence>
<dbReference type="Proteomes" id="UP001298681">
    <property type="component" value="Unassembled WGS sequence"/>
</dbReference>
<evidence type="ECO:0000313" key="3">
    <source>
        <dbReference type="Proteomes" id="UP001298681"/>
    </source>
</evidence>
<gene>
    <name evidence="2" type="ORF">L0P57_08885</name>
</gene>
<dbReference type="EMBL" id="JAKNHQ010000010">
    <property type="protein sequence ID" value="MCG4611045.1"/>
    <property type="molecule type" value="Genomic_DNA"/>
</dbReference>
<reference evidence="2 3" key="1">
    <citation type="submission" date="2022-01" db="EMBL/GenBank/DDBJ databases">
        <title>Collection of gut derived symbiotic bacterial strains cultured from healthy donors.</title>
        <authorList>
            <person name="Lin H."/>
            <person name="Kohout C."/>
            <person name="Waligurski E."/>
            <person name="Pamer E.G."/>
        </authorList>
    </citation>
    <scope>NUCLEOTIDE SEQUENCE [LARGE SCALE GENOMIC DNA]</scope>
    <source>
        <strain evidence="2 3">DFI.7.58</strain>
    </source>
</reference>
<dbReference type="SUPFAM" id="SSF53955">
    <property type="entry name" value="Lysozyme-like"/>
    <property type="match status" value="1"/>
</dbReference>
<keyword evidence="3" id="KW-1185">Reference proteome</keyword>
<evidence type="ECO:0000313" key="2">
    <source>
        <dbReference type="EMBL" id="MCG4611045.1"/>
    </source>
</evidence>
<dbReference type="InterPro" id="IPR023346">
    <property type="entry name" value="Lysozyme-like_dom_sf"/>
</dbReference>
<dbReference type="Gene3D" id="1.10.530.10">
    <property type="match status" value="1"/>
</dbReference>
<comment type="caution">
    <text evidence="2">The sequence shown here is derived from an EMBL/GenBank/DDBJ whole genome shotgun (WGS) entry which is preliminary data.</text>
</comment>
<proteinExistence type="predicted"/>
<accession>A0ABS9MJS4</accession>
<dbReference type="InterPro" id="IPR008258">
    <property type="entry name" value="Transglycosylase_SLT_dom_1"/>
</dbReference>
<dbReference type="PANTHER" id="PTHR37423">
    <property type="entry name" value="SOLUBLE LYTIC MUREIN TRANSGLYCOSYLASE-RELATED"/>
    <property type="match status" value="1"/>
</dbReference>
<dbReference type="CDD" id="cd16896">
    <property type="entry name" value="LT_Slt70-like"/>
    <property type="match status" value="1"/>
</dbReference>
<dbReference type="PANTHER" id="PTHR37423:SF2">
    <property type="entry name" value="MEMBRANE-BOUND LYTIC MUREIN TRANSGLYCOSYLASE C"/>
    <property type="match status" value="1"/>
</dbReference>